<dbReference type="OMA" id="DYGHAFF"/>
<organism evidence="2 3">
    <name type="scientific">Escherichia coli</name>
    <dbReference type="NCBI Taxonomy" id="562"/>
    <lineage>
        <taxon>Bacteria</taxon>
        <taxon>Pseudomonadati</taxon>
        <taxon>Pseudomonadota</taxon>
        <taxon>Gammaproteobacteria</taxon>
        <taxon>Enterobacterales</taxon>
        <taxon>Enterobacteriaceae</taxon>
        <taxon>Escherichia</taxon>
    </lineage>
</organism>
<name>A0A3L3GW52_ECOLX</name>
<gene>
    <name evidence="2" type="ORF">EAI46_23920</name>
    <name evidence="1" type="ORF">EN85_001547</name>
</gene>
<evidence type="ECO:0000313" key="1">
    <source>
        <dbReference type="EMBL" id="EFL9836589.1"/>
    </source>
</evidence>
<dbReference type="EMBL" id="AATJKW010000007">
    <property type="protein sequence ID" value="EFL9836589.1"/>
    <property type="molecule type" value="Genomic_DNA"/>
</dbReference>
<dbReference type="Proteomes" id="UP000281340">
    <property type="component" value="Unassembled WGS sequence"/>
</dbReference>
<dbReference type="AlphaFoldDB" id="A0A3L3GW52"/>
<reference evidence="2 3" key="2">
    <citation type="submission" date="2018-10" db="EMBL/GenBank/DDBJ databases">
        <title>Comparison of Escherichia coli isolates recovered from retail chicken and from chicken fecal samples by antimicrobial susceptibility test and whole genome sequencing.</title>
        <authorList>
            <person name="Tang B."/>
            <person name="Ma Y."/>
            <person name="He X."/>
            <person name="Cao L."/>
            <person name="Xia X."/>
            <person name="Yang H."/>
        </authorList>
    </citation>
    <scope>NUCLEOTIDE SEQUENCE [LARGE SCALE GENOMIC DNA]</scope>
    <source>
        <strain evidence="2 3">CMJH98b</strain>
    </source>
</reference>
<evidence type="ECO:0000313" key="4">
    <source>
        <dbReference type="Proteomes" id="UP000543257"/>
    </source>
</evidence>
<evidence type="ECO:0000313" key="3">
    <source>
        <dbReference type="Proteomes" id="UP000281340"/>
    </source>
</evidence>
<dbReference type="Proteomes" id="UP000543257">
    <property type="component" value="Unassembled WGS sequence"/>
</dbReference>
<accession>A0A3L3GW52</accession>
<evidence type="ECO:0000313" key="2">
    <source>
        <dbReference type="EMBL" id="RLY54324.1"/>
    </source>
</evidence>
<comment type="caution">
    <text evidence="2">The sequence shown here is derived from an EMBL/GenBank/DDBJ whole genome shotgun (WGS) entry which is preliminary data.</text>
</comment>
<reference evidence="1 4" key="1">
    <citation type="submission" date="2018-08" db="EMBL/GenBank/DDBJ databases">
        <authorList>
            <consortium name="GenomeTrakr network: Whole genome sequencing for foodborne pathogen traceback"/>
        </authorList>
    </citation>
    <scope>NUCLEOTIDE SEQUENCE [LARGE SCALE GENOMIC DNA]</scope>
    <source>
        <strain evidence="1 4">AZ-TG73583</strain>
    </source>
</reference>
<proteinExistence type="predicted"/>
<protein>
    <submittedName>
        <fullName evidence="2">Uncharacterized protein</fullName>
    </submittedName>
</protein>
<dbReference type="EMBL" id="RDDM01000309">
    <property type="protein sequence ID" value="RLY54324.1"/>
    <property type="molecule type" value="Genomic_DNA"/>
</dbReference>
<dbReference type="RefSeq" id="WP_000534495.1">
    <property type="nucleotide sequence ID" value="NZ_AP023205.1"/>
</dbReference>
<sequence length="283" mass="31872">MGSFNFDDVKTTIGALKKQNDSGEPNEKSVKITKPDRYVLSIGFEVNIERAFQNDTLDLAIDFGHAFLYVTKNNLVTDFFSFGPTKVIAPEGEKSDSIKKRVGMVNFPIKETSKIFRFTITKKQVEKIHSKIKSFSNKVDNKEEYFDVVTNNTCAKVSQLLLEQAGISTPESSSHVKSSKEEDYNWLTETFNFANPYKWYNSFLKQFEHPIGCLGPDGSDALDDTQPAKYYHILRDSWILIPNQSDDPLIANGMVLKDGSGKIHGTAKSGWFSDSLDRGSYDS</sequence>